<dbReference type="AlphaFoldDB" id="A0AA35ZTP2"/>
<dbReference type="EMBL" id="OX465084">
    <property type="protein sequence ID" value="CAI9298036.1"/>
    <property type="molecule type" value="Genomic_DNA"/>
</dbReference>
<evidence type="ECO:0000256" key="1">
    <source>
        <dbReference type="SAM" id="Phobius"/>
    </source>
</evidence>
<dbReference type="Proteomes" id="UP001177003">
    <property type="component" value="Chromosome 8"/>
</dbReference>
<gene>
    <name evidence="2" type="ORF">LSALG_LOCUS36815</name>
</gene>
<proteinExistence type="predicted"/>
<evidence type="ECO:0000313" key="3">
    <source>
        <dbReference type="Proteomes" id="UP001177003"/>
    </source>
</evidence>
<feature type="transmembrane region" description="Helical" evidence="1">
    <location>
        <begin position="136"/>
        <end position="159"/>
    </location>
</feature>
<feature type="transmembrane region" description="Helical" evidence="1">
    <location>
        <begin position="165"/>
        <end position="182"/>
    </location>
</feature>
<keyword evidence="1" id="KW-0812">Transmembrane</keyword>
<accession>A0AA35ZTP2</accession>
<protein>
    <submittedName>
        <fullName evidence="2">Uncharacterized protein</fullName>
    </submittedName>
</protein>
<name>A0AA35ZTP2_LACSI</name>
<keyword evidence="3" id="KW-1185">Reference proteome</keyword>
<reference evidence="2" key="1">
    <citation type="submission" date="2023-04" db="EMBL/GenBank/DDBJ databases">
        <authorList>
            <person name="Vijverberg K."/>
            <person name="Xiong W."/>
            <person name="Schranz E."/>
        </authorList>
    </citation>
    <scope>NUCLEOTIDE SEQUENCE</scope>
</reference>
<evidence type="ECO:0000313" key="2">
    <source>
        <dbReference type="EMBL" id="CAI9298036.1"/>
    </source>
</evidence>
<keyword evidence="1" id="KW-1133">Transmembrane helix</keyword>
<sequence>MGICGTSFEENWEDRGLFGEVVKGIGVFKPITPGINPNRKHSDSRHLYASFFQPPHHPFTSILRPIKTTATPPAVKVATTLPLLSTVVAIAHIDEMTRLLLSIAATTSTVVPPSSSAANGHRCFLFSCAMLQPRPIAACATLMLLWLSLIATRTVMFVFHAGVSVQMLQVCVVCVISWVWLIDWEPKKSPLPP</sequence>
<keyword evidence="1" id="KW-0472">Membrane</keyword>
<organism evidence="2 3">
    <name type="scientific">Lactuca saligna</name>
    <name type="common">Willowleaf lettuce</name>
    <dbReference type="NCBI Taxonomy" id="75948"/>
    <lineage>
        <taxon>Eukaryota</taxon>
        <taxon>Viridiplantae</taxon>
        <taxon>Streptophyta</taxon>
        <taxon>Embryophyta</taxon>
        <taxon>Tracheophyta</taxon>
        <taxon>Spermatophyta</taxon>
        <taxon>Magnoliopsida</taxon>
        <taxon>eudicotyledons</taxon>
        <taxon>Gunneridae</taxon>
        <taxon>Pentapetalae</taxon>
        <taxon>asterids</taxon>
        <taxon>campanulids</taxon>
        <taxon>Asterales</taxon>
        <taxon>Asteraceae</taxon>
        <taxon>Cichorioideae</taxon>
        <taxon>Cichorieae</taxon>
        <taxon>Lactucinae</taxon>
        <taxon>Lactuca</taxon>
    </lineage>
</organism>